<dbReference type="InParanoid" id="A0A7R8UWR6"/>
<name>A0A7R8UWR6_HERIL</name>
<keyword evidence="1 3" id="KW-0560">Oxidoreductase</keyword>
<evidence type="ECO:0000313" key="7">
    <source>
        <dbReference type="Proteomes" id="UP000594454"/>
    </source>
</evidence>
<organism evidence="6 7">
    <name type="scientific">Hermetia illucens</name>
    <name type="common">Black soldier fly</name>
    <dbReference type="NCBI Taxonomy" id="343691"/>
    <lineage>
        <taxon>Eukaryota</taxon>
        <taxon>Metazoa</taxon>
        <taxon>Ecdysozoa</taxon>
        <taxon>Arthropoda</taxon>
        <taxon>Hexapoda</taxon>
        <taxon>Insecta</taxon>
        <taxon>Pterygota</taxon>
        <taxon>Neoptera</taxon>
        <taxon>Endopterygota</taxon>
        <taxon>Diptera</taxon>
        <taxon>Brachycera</taxon>
        <taxon>Stratiomyomorpha</taxon>
        <taxon>Stratiomyidae</taxon>
        <taxon>Hermetiinae</taxon>
        <taxon>Hermetia</taxon>
    </lineage>
</organism>
<feature type="domain" description="D-isomer specific 2-hydroxyacid dehydrogenase catalytic" evidence="4">
    <location>
        <begin position="40"/>
        <end position="352"/>
    </location>
</feature>
<evidence type="ECO:0000259" key="5">
    <source>
        <dbReference type="Pfam" id="PF02826"/>
    </source>
</evidence>
<gene>
    <name evidence="6" type="ORF">HERILL_LOCUS11138</name>
</gene>
<dbReference type="Pfam" id="PF02826">
    <property type="entry name" value="2-Hacid_dh_C"/>
    <property type="match status" value="1"/>
</dbReference>
<dbReference type="GO" id="GO:0051287">
    <property type="term" value="F:NAD binding"/>
    <property type="evidence" value="ECO:0007669"/>
    <property type="project" value="InterPro"/>
</dbReference>
<dbReference type="InterPro" id="IPR006140">
    <property type="entry name" value="D-isomer_DH_NAD-bd"/>
</dbReference>
<dbReference type="Proteomes" id="UP000594454">
    <property type="component" value="Chromosome 4"/>
</dbReference>
<dbReference type="AlphaFoldDB" id="A0A7R8UWR6"/>
<dbReference type="GO" id="GO:0030267">
    <property type="term" value="F:glyoxylate reductase (NADPH) activity"/>
    <property type="evidence" value="ECO:0007669"/>
    <property type="project" value="TreeGrafter"/>
</dbReference>
<evidence type="ECO:0000313" key="6">
    <source>
        <dbReference type="EMBL" id="CAD7088525.1"/>
    </source>
</evidence>
<sequence>MISITNRSVLGRLFKLNSAILPQFNPSKTMASQSDKRFKVLVTSPEVPKAAIDLLKKSCDVTICETLPPERSEMLKKVPGVDGVLWGTYDKLNDEVLDTAGETLKVISTMSSGIDYVDQPALKRRKVQLGHTPVVVNEPVAELTIALMVAAARRFHEGRLHIENETWITWSHKWMLGYDIKGSTVGIVGFGGIGQSIAQRLQGYEIKELLYTGRNEKPEAKKYNAKYVSFDELLKTSDFVIAACPLTPETKEMFNEAAFNKMKPTSIFVNVARGQIADQKALYNALKNHTIFAAGLDVMTPEPLPKDDPLMTLPNCVIIPHLGTATEKATENMALVAAHNVLRGLAGEPMISPAYQL</sequence>
<evidence type="ECO:0000256" key="2">
    <source>
        <dbReference type="ARBA" id="ARBA00073306"/>
    </source>
</evidence>
<protein>
    <recommendedName>
        <fullName evidence="2">Glyoxylate reductase/hydroxypyruvate reductase</fullName>
    </recommendedName>
</protein>
<dbReference type="EMBL" id="LR899012">
    <property type="protein sequence ID" value="CAD7088525.1"/>
    <property type="molecule type" value="Genomic_DNA"/>
</dbReference>
<comment type="similarity">
    <text evidence="3">Belongs to the D-isomer specific 2-hydroxyacid dehydrogenase family.</text>
</comment>
<dbReference type="GO" id="GO:0008465">
    <property type="term" value="F:hydroxypyruvate reductase (NADH) activity"/>
    <property type="evidence" value="ECO:0007669"/>
    <property type="project" value="TreeGrafter"/>
</dbReference>
<accession>A0A7R8UWR6</accession>
<keyword evidence="7" id="KW-1185">Reference proteome</keyword>
<dbReference type="CDD" id="cd05301">
    <property type="entry name" value="GDH"/>
    <property type="match status" value="1"/>
</dbReference>
<dbReference type="SUPFAM" id="SSF52283">
    <property type="entry name" value="Formate/glycerate dehydrogenase catalytic domain-like"/>
    <property type="match status" value="1"/>
</dbReference>
<proteinExistence type="inferred from homology"/>
<dbReference type="InterPro" id="IPR050223">
    <property type="entry name" value="D-isomer_2-hydroxyacid_DH"/>
</dbReference>
<dbReference type="PANTHER" id="PTHR10996:SF119">
    <property type="entry name" value="FI03731P-RELATED"/>
    <property type="match status" value="1"/>
</dbReference>
<dbReference type="Gene3D" id="3.40.50.720">
    <property type="entry name" value="NAD(P)-binding Rossmann-like Domain"/>
    <property type="match status" value="2"/>
</dbReference>
<evidence type="ECO:0000259" key="4">
    <source>
        <dbReference type="Pfam" id="PF00389"/>
    </source>
</evidence>
<dbReference type="Pfam" id="PF00389">
    <property type="entry name" value="2-Hacid_dh"/>
    <property type="match status" value="1"/>
</dbReference>
<dbReference type="SUPFAM" id="SSF51735">
    <property type="entry name" value="NAD(P)-binding Rossmann-fold domains"/>
    <property type="match status" value="1"/>
</dbReference>
<dbReference type="FunFam" id="3.40.50.720:FF:000026">
    <property type="entry name" value="Glyoxylate/hydroxypyruvate reductase B"/>
    <property type="match status" value="1"/>
</dbReference>
<evidence type="ECO:0000256" key="3">
    <source>
        <dbReference type="RuleBase" id="RU003719"/>
    </source>
</evidence>
<dbReference type="GO" id="GO:0005829">
    <property type="term" value="C:cytosol"/>
    <property type="evidence" value="ECO:0007669"/>
    <property type="project" value="TreeGrafter"/>
</dbReference>
<dbReference type="PANTHER" id="PTHR10996">
    <property type="entry name" value="2-HYDROXYACID DEHYDROGENASE-RELATED"/>
    <property type="match status" value="1"/>
</dbReference>
<reference evidence="6 7" key="1">
    <citation type="submission" date="2020-11" db="EMBL/GenBank/DDBJ databases">
        <authorList>
            <person name="Wallbank WR R."/>
            <person name="Pardo Diaz C."/>
            <person name="Kozak K."/>
            <person name="Martin S."/>
            <person name="Jiggins C."/>
            <person name="Moest M."/>
            <person name="Warren A I."/>
            <person name="Generalovic N T."/>
            <person name="Byers J.R.P. K."/>
            <person name="Montejo-Kovacevich G."/>
            <person name="Yen C E."/>
        </authorList>
    </citation>
    <scope>NUCLEOTIDE SEQUENCE [LARGE SCALE GENOMIC DNA]</scope>
</reference>
<dbReference type="OMA" id="GRFGFNM"/>
<dbReference type="InterPro" id="IPR006139">
    <property type="entry name" value="D-isomer_2_OHA_DH_cat_dom"/>
</dbReference>
<dbReference type="InterPro" id="IPR036291">
    <property type="entry name" value="NAD(P)-bd_dom_sf"/>
</dbReference>
<feature type="domain" description="D-isomer specific 2-hydroxyacid dehydrogenase NAD-binding" evidence="5">
    <location>
        <begin position="145"/>
        <end position="323"/>
    </location>
</feature>
<evidence type="ECO:0000256" key="1">
    <source>
        <dbReference type="ARBA" id="ARBA00023002"/>
    </source>
</evidence>
<dbReference type="OrthoDB" id="298012at2759"/>